<evidence type="ECO:0000256" key="1">
    <source>
        <dbReference type="SAM" id="MobiDB-lite"/>
    </source>
</evidence>
<organism evidence="2 3">
    <name type="scientific">Microbotryum saponariae</name>
    <dbReference type="NCBI Taxonomy" id="289078"/>
    <lineage>
        <taxon>Eukaryota</taxon>
        <taxon>Fungi</taxon>
        <taxon>Dikarya</taxon>
        <taxon>Basidiomycota</taxon>
        <taxon>Pucciniomycotina</taxon>
        <taxon>Microbotryomycetes</taxon>
        <taxon>Microbotryales</taxon>
        <taxon>Microbotryaceae</taxon>
        <taxon>Microbotryum</taxon>
    </lineage>
</organism>
<dbReference type="EMBL" id="FMWP01000107">
    <property type="protein sequence ID" value="SDA00147.1"/>
    <property type="molecule type" value="Genomic_DNA"/>
</dbReference>
<dbReference type="AlphaFoldDB" id="A0A2X0KTS6"/>
<accession>A0A2X0KTS6</accession>
<dbReference type="Proteomes" id="UP000249723">
    <property type="component" value="Unassembled WGS sequence"/>
</dbReference>
<protein>
    <submittedName>
        <fullName evidence="2">BZ3500_MvSof-1268-A1-R1_Chr9g10472 protein</fullName>
    </submittedName>
</protein>
<feature type="region of interest" description="Disordered" evidence="1">
    <location>
        <begin position="1"/>
        <end position="24"/>
    </location>
</feature>
<keyword evidence="3" id="KW-1185">Reference proteome</keyword>
<proteinExistence type="predicted"/>
<reference evidence="3" key="1">
    <citation type="submission" date="2016-10" db="EMBL/GenBank/DDBJ databases">
        <authorList>
            <person name="Jeantristanb JTB J.-T."/>
            <person name="Ricardo R."/>
        </authorList>
    </citation>
    <scope>NUCLEOTIDE SEQUENCE [LARGE SCALE GENOMIC DNA]</scope>
</reference>
<evidence type="ECO:0000313" key="3">
    <source>
        <dbReference type="Proteomes" id="UP000249723"/>
    </source>
</evidence>
<evidence type="ECO:0000313" key="2">
    <source>
        <dbReference type="EMBL" id="SDA00147.1"/>
    </source>
</evidence>
<sequence length="89" mass="9858">MCNLWGTRGASSRAPPGNECDPASAARRAGIGDVHRNPLCQFSPAPKSFFHIAGGWTWHGTRIIDPRIIERRDHRAPTSTQLRTSKPVR</sequence>
<gene>
    <name evidence="2" type="ORF">BZ3500_MVSOF-1268-A1-R1_CHR9G10472</name>
</gene>
<name>A0A2X0KTS6_9BASI</name>